<evidence type="ECO:0000256" key="1">
    <source>
        <dbReference type="SAM" id="Phobius"/>
    </source>
</evidence>
<keyword evidence="1" id="KW-0812">Transmembrane</keyword>
<sequence>QMSADEAISATPTTDLSTKFLAAAGGGLGLGLVGVIYGFSTNDKSPMLGWLWGLSFWFSIGIGMLMLTLLFRVFNSEWTPVVRRQLEHCLGAFPYLAACFAPLLLIAWFGGDKAGILWEWINSENVIPGGHTVAEDVLHQKKSGYLNVFFFSVRAIGYFAIFCGLAHWMRKVSFTQDHDGDPKWTRLGHNIAAAGVPILALSLTFAAFDWFMSLEYHWFSTMFGVWFF</sequence>
<feature type="transmembrane region" description="Helical" evidence="1">
    <location>
        <begin position="190"/>
        <end position="212"/>
    </location>
</feature>
<feature type="transmembrane region" description="Helical" evidence="1">
    <location>
        <begin position="51"/>
        <end position="71"/>
    </location>
</feature>
<dbReference type="PANTHER" id="PTHR43044:SF1">
    <property type="entry name" value="QUINOL:CYTOCHROME C OXIDOREDUCTASE QUINONE-BINDING SUBUNIT 2"/>
    <property type="match status" value="1"/>
</dbReference>
<dbReference type="PANTHER" id="PTHR43044">
    <property type="match status" value="1"/>
</dbReference>
<protein>
    <submittedName>
        <fullName evidence="2">Uncharacterized protein</fullName>
    </submittedName>
</protein>
<dbReference type="AlphaFoldDB" id="A0A383F0Y6"/>
<gene>
    <name evidence="2" type="ORF">METZ01_LOCUS515716</name>
</gene>
<keyword evidence="1" id="KW-0472">Membrane</keyword>
<feature type="non-terminal residue" evidence="2">
    <location>
        <position position="228"/>
    </location>
</feature>
<feature type="transmembrane region" description="Helical" evidence="1">
    <location>
        <begin position="148"/>
        <end position="169"/>
    </location>
</feature>
<feature type="transmembrane region" description="Helical" evidence="1">
    <location>
        <begin position="92"/>
        <end position="110"/>
    </location>
</feature>
<accession>A0A383F0Y6</accession>
<organism evidence="2">
    <name type="scientific">marine metagenome</name>
    <dbReference type="NCBI Taxonomy" id="408172"/>
    <lineage>
        <taxon>unclassified sequences</taxon>
        <taxon>metagenomes</taxon>
        <taxon>ecological metagenomes</taxon>
    </lineage>
</organism>
<dbReference type="EMBL" id="UINC01230648">
    <property type="protein sequence ID" value="SVE62862.1"/>
    <property type="molecule type" value="Genomic_DNA"/>
</dbReference>
<evidence type="ECO:0000313" key="2">
    <source>
        <dbReference type="EMBL" id="SVE62862.1"/>
    </source>
</evidence>
<name>A0A383F0Y6_9ZZZZ</name>
<keyword evidence="1" id="KW-1133">Transmembrane helix</keyword>
<feature type="non-terminal residue" evidence="2">
    <location>
        <position position="1"/>
    </location>
</feature>
<proteinExistence type="predicted"/>
<feature type="transmembrane region" description="Helical" evidence="1">
    <location>
        <begin position="20"/>
        <end position="39"/>
    </location>
</feature>
<reference evidence="2" key="1">
    <citation type="submission" date="2018-05" db="EMBL/GenBank/DDBJ databases">
        <authorList>
            <person name="Lanie J.A."/>
            <person name="Ng W.-L."/>
            <person name="Kazmierczak K.M."/>
            <person name="Andrzejewski T.M."/>
            <person name="Davidsen T.M."/>
            <person name="Wayne K.J."/>
            <person name="Tettelin H."/>
            <person name="Glass J.I."/>
            <person name="Rusch D."/>
            <person name="Podicherti R."/>
            <person name="Tsui H.-C.T."/>
            <person name="Winkler M.E."/>
        </authorList>
    </citation>
    <scope>NUCLEOTIDE SEQUENCE</scope>
</reference>